<sequence>MKSFAASVGLLFGLLWSTSAEKGCPRPSEIAPCVCTESPLTYLECKNVDDPELLRTIFQNSARYTYKEVHLEYSSLQYLPHEMFEAVQVKEMYLTNVTLRQLFDEPPEALDELRVLHIENTKVLGGILWELLKPLKSLKILNIYFNTVKKLGKDFSENAPKGLEQLTFYATETKKIEQGVFNEFTNLDKLAIDAGKIENLQRDILPIPWNGHVIYFNENKLSEIPVDMFSQMPNLQTLGMRGNQIATLPESAFEGNGGKLEYLMLQNNPIKCDCRIEWLVKKKLPALSGTCESPKELHGKELRDVSLSDLNC</sequence>
<dbReference type="Proteomes" id="UP000827092">
    <property type="component" value="Unassembled WGS sequence"/>
</dbReference>
<dbReference type="GO" id="GO:0005886">
    <property type="term" value="C:plasma membrane"/>
    <property type="evidence" value="ECO:0007669"/>
    <property type="project" value="TreeGrafter"/>
</dbReference>
<evidence type="ECO:0000256" key="1">
    <source>
        <dbReference type="ARBA" id="ARBA00022614"/>
    </source>
</evidence>
<dbReference type="InterPro" id="IPR050541">
    <property type="entry name" value="LRR_TM_domain-containing"/>
</dbReference>
<reference evidence="5 6" key="1">
    <citation type="journal article" date="2022" name="Nat. Ecol. Evol.">
        <title>A masculinizing supergene underlies an exaggerated male reproductive morph in a spider.</title>
        <authorList>
            <person name="Hendrickx F."/>
            <person name="De Corte Z."/>
            <person name="Sonet G."/>
            <person name="Van Belleghem S.M."/>
            <person name="Kostlbacher S."/>
            <person name="Vangestel C."/>
        </authorList>
    </citation>
    <scope>NUCLEOTIDE SEQUENCE [LARGE SCALE GENOMIC DNA]</scope>
    <source>
        <strain evidence="5">W744_W776</strain>
    </source>
</reference>
<evidence type="ECO:0000256" key="4">
    <source>
        <dbReference type="SAM" id="SignalP"/>
    </source>
</evidence>
<comment type="caution">
    <text evidence="5">The sequence shown here is derived from an EMBL/GenBank/DDBJ whole genome shotgun (WGS) entry which is preliminary data.</text>
</comment>
<dbReference type="SUPFAM" id="SSF52058">
    <property type="entry name" value="L domain-like"/>
    <property type="match status" value="1"/>
</dbReference>
<dbReference type="PANTHER" id="PTHR24369">
    <property type="entry name" value="ANTIGEN BSP, PUTATIVE-RELATED"/>
    <property type="match status" value="1"/>
</dbReference>
<evidence type="ECO:0000256" key="3">
    <source>
        <dbReference type="ARBA" id="ARBA00022737"/>
    </source>
</evidence>
<dbReference type="InterPro" id="IPR003591">
    <property type="entry name" value="Leu-rich_rpt_typical-subtyp"/>
</dbReference>
<gene>
    <name evidence="5" type="ORF">JTE90_010624</name>
</gene>
<name>A0AAV6VJE4_9ARAC</name>
<evidence type="ECO:0000313" key="5">
    <source>
        <dbReference type="EMBL" id="KAG8195746.1"/>
    </source>
</evidence>
<protein>
    <submittedName>
        <fullName evidence="5">Uncharacterized protein</fullName>
    </submittedName>
</protein>
<dbReference type="SMART" id="SM00369">
    <property type="entry name" value="LRR_TYP"/>
    <property type="match status" value="2"/>
</dbReference>
<dbReference type="AlphaFoldDB" id="A0AAV6VJE4"/>
<keyword evidence="2 4" id="KW-0732">Signal</keyword>
<organism evidence="5 6">
    <name type="scientific">Oedothorax gibbosus</name>
    <dbReference type="NCBI Taxonomy" id="931172"/>
    <lineage>
        <taxon>Eukaryota</taxon>
        <taxon>Metazoa</taxon>
        <taxon>Ecdysozoa</taxon>
        <taxon>Arthropoda</taxon>
        <taxon>Chelicerata</taxon>
        <taxon>Arachnida</taxon>
        <taxon>Araneae</taxon>
        <taxon>Araneomorphae</taxon>
        <taxon>Entelegynae</taxon>
        <taxon>Araneoidea</taxon>
        <taxon>Linyphiidae</taxon>
        <taxon>Erigoninae</taxon>
        <taxon>Oedothorax</taxon>
    </lineage>
</organism>
<accession>A0AAV6VJE4</accession>
<dbReference type="Gene3D" id="3.80.10.10">
    <property type="entry name" value="Ribonuclease Inhibitor"/>
    <property type="match status" value="2"/>
</dbReference>
<keyword evidence="3" id="KW-0677">Repeat</keyword>
<dbReference type="InterPro" id="IPR032675">
    <property type="entry name" value="LRR_dom_sf"/>
</dbReference>
<evidence type="ECO:0000256" key="2">
    <source>
        <dbReference type="ARBA" id="ARBA00022729"/>
    </source>
</evidence>
<keyword evidence="6" id="KW-1185">Reference proteome</keyword>
<dbReference type="EMBL" id="JAFNEN010000079">
    <property type="protein sequence ID" value="KAG8195746.1"/>
    <property type="molecule type" value="Genomic_DNA"/>
</dbReference>
<dbReference type="PANTHER" id="PTHR24369:SF210">
    <property type="entry name" value="CHAOPTIN-RELATED"/>
    <property type="match status" value="1"/>
</dbReference>
<feature type="signal peptide" evidence="4">
    <location>
        <begin position="1"/>
        <end position="20"/>
    </location>
</feature>
<proteinExistence type="predicted"/>
<keyword evidence="1" id="KW-0433">Leucine-rich repeat</keyword>
<feature type="chain" id="PRO_5043417348" evidence="4">
    <location>
        <begin position="21"/>
        <end position="312"/>
    </location>
</feature>
<evidence type="ECO:0000313" key="6">
    <source>
        <dbReference type="Proteomes" id="UP000827092"/>
    </source>
</evidence>